<dbReference type="OrthoDB" id="141933at2157"/>
<gene>
    <name evidence="3" type="ORF">SAMN02910297_00627</name>
</gene>
<dbReference type="Pfam" id="PF13239">
    <property type="entry name" value="2TM"/>
    <property type="match status" value="1"/>
</dbReference>
<evidence type="ECO:0000256" key="1">
    <source>
        <dbReference type="SAM" id="Phobius"/>
    </source>
</evidence>
<dbReference type="InterPro" id="IPR025698">
    <property type="entry name" value="2TM_dom"/>
</dbReference>
<proteinExistence type="predicted"/>
<evidence type="ECO:0000313" key="3">
    <source>
        <dbReference type="EMBL" id="SFL34466.1"/>
    </source>
</evidence>
<name>A0A1I4GZ84_METOL</name>
<feature type="domain" description="2TM" evidence="2">
    <location>
        <begin position="9"/>
        <end position="87"/>
    </location>
</feature>
<evidence type="ECO:0000313" key="4">
    <source>
        <dbReference type="Proteomes" id="UP000183442"/>
    </source>
</evidence>
<feature type="transmembrane region" description="Helical" evidence="1">
    <location>
        <begin position="20"/>
        <end position="41"/>
    </location>
</feature>
<protein>
    <submittedName>
        <fullName evidence="3">2TM domain-containing protein</fullName>
    </submittedName>
</protein>
<dbReference type="EMBL" id="FOTL01000007">
    <property type="protein sequence ID" value="SFL34466.1"/>
    <property type="molecule type" value="Genomic_DNA"/>
</dbReference>
<reference evidence="4" key="1">
    <citation type="submission" date="2016-10" db="EMBL/GenBank/DDBJ databases">
        <authorList>
            <person name="Varghese N."/>
        </authorList>
    </citation>
    <scope>NUCLEOTIDE SEQUENCE [LARGE SCALE GENOMIC DNA]</scope>
    <source>
        <strain evidence="4">DSM 16632</strain>
    </source>
</reference>
<dbReference type="AlphaFoldDB" id="A0A1I4GZ84"/>
<keyword evidence="1" id="KW-0472">Membrane</keyword>
<keyword evidence="1" id="KW-0812">Transmembrane</keyword>
<feature type="transmembrane region" description="Helical" evidence="1">
    <location>
        <begin position="47"/>
        <end position="70"/>
    </location>
</feature>
<accession>A0A1I4GZ84</accession>
<keyword evidence="1" id="KW-1133">Transmembrane helix</keyword>
<evidence type="ECO:0000259" key="2">
    <source>
        <dbReference type="Pfam" id="PF13239"/>
    </source>
</evidence>
<dbReference type="RefSeq" id="WP_074798159.1">
    <property type="nucleotide sequence ID" value="NZ_FOTL01000007.1"/>
</dbReference>
<sequence>MSESEMYSRAEKIVDEKIGFYHHLYSYIFVNLMLAILNILFSPHNWWFMWVSFFWGFGLVSHFLKTFVFYEKFDEKLRDSMIEKEIEKMRRK</sequence>
<dbReference type="Proteomes" id="UP000183442">
    <property type="component" value="Unassembled WGS sequence"/>
</dbReference>
<organism evidence="3 4">
    <name type="scientific">Methanobrevibacter olleyae</name>
    <dbReference type="NCBI Taxonomy" id="294671"/>
    <lineage>
        <taxon>Archaea</taxon>
        <taxon>Methanobacteriati</taxon>
        <taxon>Methanobacteriota</taxon>
        <taxon>Methanomada group</taxon>
        <taxon>Methanobacteria</taxon>
        <taxon>Methanobacteriales</taxon>
        <taxon>Methanobacteriaceae</taxon>
        <taxon>Methanobrevibacter</taxon>
    </lineage>
</organism>